<organism evidence="5 6">
    <name type="scientific">Pilimelia columellifera subsp. columellifera</name>
    <dbReference type="NCBI Taxonomy" id="706583"/>
    <lineage>
        <taxon>Bacteria</taxon>
        <taxon>Bacillati</taxon>
        <taxon>Actinomycetota</taxon>
        <taxon>Actinomycetes</taxon>
        <taxon>Micromonosporales</taxon>
        <taxon>Micromonosporaceae</taxon>
        <taxon>Pilimelia</taxon>
    </lineage>
</organism>
<evidence type="ECO:0000256" key="2">
    <source>
        <dbReference type="SAM" id="MobiDB-lite"/>
    </source>
</evidence>
<sequence>MRRATAALLLLAAPLAAAGCGDDDAPQPTGSATPPPSASATAGAPIVASGALAAYTAGAAAITYDPKLAPLNATLSVAITPAGDESTVELTAGGFVANRAYGAHIHSAPCGATGDAAGPHFQQSPDPAASASPPSVDPSYANSTNEIWLDFRTDATGGATVTTKHRGTFTNTPRSVIVHASTTSTEPGKAGTAGARLACLNVPARG</sequence>
<feature type="compositionally biased region" description="Low complexity" evidence="2">
    <location>
        <begin position="124"/>
        <end position="139"/>
    </location>
</feature>
<evidence type="ECO:0000256" key="3">
    <source>
        <dbReference type="SAM" id="SignalP"/>
    </source>
</evidence>
<evidence type="ECO:0000259" key="4">
    <source>
        <dbReference type="Pfam" id="PF00080"/>
    </source>
</evidence>
<evidence type="ECO:0000256" key="1">
    <source>
        <dbReference type="ARBA" id="ARBA00010457"/>
    </source>
</evidence>
<feature type="region of interest" description="Disordered" evidence="2">
    <location>
        <begin position="114"/>
        <end position="139"/>
    </location>
</feature>
<dbReference type="Gene3D" id="2.60.40.200">
    <property type="entry name" value="Superoxide dismutase, copper/zinc binding domain"/>
    <property type="match status" value="1"/>
</dbReference>
<reference evidence="6" key="1">
    <citation type="journal article" date="2019" name="Int. J. Syst. Evol. Microbiol.">
        <title>The Global Catalogue of Microorganisms (GCM) 10K type strain sequencing project: providing services to taxonomists for standard genome sequencing and annotation.</title>
        <authorList>
            <consortium name="The Broad Institute Genomics Platform"/>
            <consortium name="The Broad Institute Genome Sequencing Center for Infectious Disease"/>
            <person name="Wu L."/>
            <person name="Ma J."/>
        </authorList>
    </citation>
    <scope>NUCLEOTIDE SEQUENCE [LARGE SCALE GENOMIC DNA]</scope>
    <source>
        <strain evidence="6">JCM 3367</strain>
    </source>
</reference>
<feature type="signal peptide" evidence="3">
    <location>
        <begin position="1"/>
        <end position="18"/>
    </location>
</feature>
<keyword evidence="6" id="KW-1185">Reference proteome</keyword>
<accession>A0ABP6AB16</accession>
<comment type="caution">
    <text evidence="5">The sequence shown here is derived from an EMBL/GenBank/DDBJ whole genome shotgun (WGS) entry which is preliminary data.</text>
</comment>
<dbReference type="EMBL" id="BAAARY010000001">
    <property type="protein sequence ID" value="GAA2511602.1"/>
    <property type="molecule type" value="Genomic_DNA"/>
</dbReference>
<dbReference type="Proteomes" id="UP001499978">
    <property type="component" value="Unassembled WGS sequence"/>
</dbReference>
<dbReference type="Pfam" id="PF00080">
    <property type="entry name" value="Sod_Cu"/>
    <property type="match status" value="1"/>
</dbReference>
<feature type="chain" id="PRO_5045196792" description="Superoxide dismutase copper/zinc binding domain-containing protein" evidence="3">
    <location>
        <begin position="19"/>
        <end position="206"/>
    </location>
</feature>
<feature type="compositionally biased region" description="Low complexity" evidence="2">
    <location>
        <begin position="26"/>
        <end position="41"/>
    </location>
</feature>
<feature type="region of interest" description="Disordered" evidence="2">
    <location>
        <begin position="21"/>
        <end position="41"/>
    </location>
</feature>
<evidence type="ECO:0000313" key="6">
    <source>
        <dbReference type="Proteomes" id="UP001499978"/>
    </source>
</evidence>
<gene>
    <name evidence="5" type="ORF">GCM10010201_03240</name>
</gene>
<dbReference type="SUPFAM" id="SSF49329">
    <property type="entry name" value="Cu,Zn superoxide dismutase-like"/>
    <property type="match status" value="1"/>
</dbReference>
<proteinExistence type="inferred from homology"/>
<feature type="domain" description="Superoxide dismutase copper/zinc binding" evidence="4">
    <location>
        <begin position="79"/>
        <end position="199"/>
    </location>
</feature>
<dbReference type="PROSITE" id="PS51257">
    <property type="entry name" value="PROKAR_LIPOPROTEIN"/>
    <property type="match status" value="1"/>
</dbReference>
<evidence type="ECO:0000313" key="5">
    <source>
        <dbReference type="EMBL" id="GAA2511602.1"/>
    </source>
</evidence>
<keyword evidence="3" id="KW-0732">Signal</keyword>
<comment type="similarity">
    <text evidence="1">Belongs to the Cu-Zn superoxide dismutase family.</text>
</comment>
<name>A0ABP6AB16_9ACTN</name>
<dbReference type="RefSeq" id="WP_344167047.1">
    <property type="nucleotide sequence ID" value="NZ_BAAARY010000001.1"/>
</dbReference>
<dbReference type="InterPro" id="IPR036423">
    <property type="entry name" value="SOD-like_Cu/Zn_dom_sf"/>
</dbReference>
<dbReference type="InterPro" id="IPR001424">
    <property type="entry name" value="SOD_Cu_Zn_dom"/>
</dbReference>
<protein>
    <recommendedName>
        <fullName evidence="4">Superoxide dismutase copper/zinc binding domain-containing protein</fullName>
    </recommendedName>
</protein>